<keyword evidence="7 8" id="KW-0472">Membrane</keyword>
<feature type="transmembrane region" description="Helical" evidence="8">
    <location>
        <begin position="351"/>
        <end position="372"/>
    </location>
</feature>
<keyword evidence="3" id="KW-0813">Transport</keyword>
<dbReference type="PANTHER" id="PTHR30489">
    <property type="entry name" value="LIPOPROTEIN-RELEASING SYSTEM TRANSMEMBRANE PROTEIN LOLE"/>
    <property type="match status" value="1"/>
</dbReference>
<dbReference type="AlphaFoldDB" id="A0A2W5FCT9"/>
<sequence>MALPFELQVGLRYTRAGRGGRRNRFISFISGVSILGIALGVAALIIVLSVMNGFQKEVRDRMLNVISHVELLNYSGEALHDWRATAALARRNPEVVAAAPFISAQSLIARGDDMRGAIVRGISPAEEATVTGLGAQLRDGVLSKLQPGAWGIVLGSELARQLAVGVGDKITLVAPGGQVTPAGVTPRLRSFTVVGTFTAGHYEYDSGLAMIHVDDAAKLYRTEGPTGVQLKLRDVNEARRVAAELSQSLGPEVLVRDWTRSNANWFDAVQIEKRMMSIILTLIVAVAAFNLVSTLVMTVTDKQSDIAILRTLGASPRSIMGIFIVQGALSGVIGTLAGVGLGLLVACNIDVIVPFIEHLLNVSFLPGSIYLISQMPSDPQRGDIVPIALISLALAFVATLYPSWRASRVQPAEALRYE</sequence>
<dbReference type="PANTHER" id="PTHR30489:SF0">
    <property type="entry name" value="LIPOPROTEIN-RELEASING SYSTEM TRANSMEMBRANE PROTEIN LOLE"/>
    <property type="match status" value="1"/>
</dbReference>
<evidence type="ECO:0000313" key="11">
    <source>
        <dbReference type="EMBL" id="PZP27449.1"/>
    </source>
</evidence>
<proteinExistence type="inferred from homology"/>
<dbReference type="GO" id="GO:0042953">
    <property type="term" value="P:lipoprotein transport"/>
    <property type="evidence" value="ECO:0007669"/>
    <property type="project" value="InterPro"/>
</dbReference>
<comment type="similarity">
    <text evidence="2">Belongs to the ABC-4 integral membrane protein family. LolC/E subfamily.</text>
</comment>
<keyword evidence="6 8" id="KW-1133">Transmembrane helix</keyword>
<evidence type="ECO:0000256" key="1">
    <source>
        <dbReference type="ARBA" id="ARBA00004651"/>
    </source>
</evidence>
<evidence type="ECO:0000256" key="5">
    <source>
        <dbReference type="ARBA" id="ARBA00022692"/>
    </source>
</evidence>
<comment type="subcellular location">
    <subcellularLocation>
        <location evidence="1">Cell membrane</location>
        <topology evidence="1">Multi-pass membrane protein</topology>
    </subcellularLocation>
</comment>
<dbReference type="InterPro" id="IPR051447">
    <property type="entry name" value="Lipoprotein-release_system"/>
</dbReference>
<feature type="transmembrane region" description="Helical" evidence="8">
    <location>
        <begin position="319"/>
        <end position="344"/>
    </location>
</feature>
<gene>
    <name evidence="11" type="ORF">DI603_21900</name>
</gene>
<name>A0A2W5FCT9_9BURK</name>
<dbReference type="InterPro" id="IPR003838">
    <property type="entry name" value="ABC3_permease_C"/>
</dbReference>
<dbReference type="NCBIfam" id="TIGR02212">
    <property type="entry name" value="lolCE"/>
    <property type="match status" value="1"/>
</dbReference>
<feature type="transmembrane region" description="Helical" evidence="8">
    <location>
        <begin position="25"/>
        <end position="51"/>
    </location>
</feature>
<evidence type="ECO:0000256" key="8">
    <source>
        <dbReference type="SAM" id="Phobius"/>
    </source>
</evidence>
<evidence type="ECO:0000256" key="2">
    <source>
        <dbReference type="ARBA" id="ARBA00005236"/>
    </source>
</evidence>
<keyword evidence="5 8" id="KW-0812">Transmembrane</keyword>
<dbReference type="Pfam" id="PF12704">
    <property type="entry name" value="MacB_PCD"/>
    <property type="match status" value="1"/>
</dbReference>
<feature type="transmembrane region" description="Helical" evidence="8">
    <location>
        <begin position="384"/>
        <end position="401"/>
    </location>
</feature>
<evidence type="ECO:0000259" key="9">
    <source>
        <dbReference type="Pfam" id="PF02687"/>
    </source>
</evidence>
<comment type="caution">
    <text evidence="11">The sequence shown here is derived from an EMBL/GenBank/DDBJ whole genome shotgun (WGS) entry which is preliminary data.</text>
</comment>
<keyword evidence="4" id="KW-1003">Cell membrane</keyword>
<dbReference type="InterPro" id="IPR011925">
    <property type="entry name" value="LolCE_TM"/>
</dbReference>
<dbReference type="InterPro" id="IPR025857">
    <property type="entry name" value="MacB_PCD"/>
</dbReference>
<evidence type="ECO:0000256" key="3">
    <source>
        <dbReference type="ARBA" id="ARBA00022448"/>
    </source>
</evidence>
<evidence type="ECO:0000256" key="6">
    <source>
        <dbReference type="ARBA" id="ARBA00022989"/>
    </source>
</evidence>
<evidence type="ECO:0000313" key="12">
    <source>
        <dbReference type="Proteomes" id="UP000249633"/>
    </source>
</evidence>
<organism evidence="11 12">
    <name type="scientific">Roseateles depolymerans</name>
    <dbReference type="NCBI Taxonomy" id="76731"/>
    <lineage>
        <taxon>Bacteria</taxon>
        <taxon>Pseudomonadati</taxon>
        <taxon>Pseudomonadota</taxon>
        <taxon>Betaproteobacteria</taxon>
        <taxon>Burkholderiales</taxon>
        <taxon>Sphaerotilaceae</taxon>
        <taxon>Roseateles</taxon>
    </lineage>
</organism>
<feature type="transmembrane region" description="Helical" evidence="8">
    <location>
        <begin position="278"/>
        <end position="299"/>
    </location>
</feature>
<protein>
    <submittedName>
        <fullName evidence="11">Lipoprotein-releasing ABC transporter permease subunit</fullName>
    </submittedName>
</protein>
<evidence type="ECO:0000256" key="4">
    <source>
        <dbReference type="ARBA" id="ARBA00022475"/>
    </source>
</evidence>
<dbReference type="Proteomes" id="UP000249633">
    <property type="component" value="Unassembled WGS sequence"/>
</dbReference>
<dbReference type="Pfam" id="PF02687">
    <property type="entry name" value="FtsX"/>
    <property type="match status" value="1"/>
</dbReference>
<keyword evidence="11" id="KW-0449">Lipoprotein</keyword>
<evidence type="ECO:0000259" key="10">
    <source>
        <dbReference type="Pfam" id="PF12704"/>
    </source>
</evidence>
<feature type="domain" description="MacB-like periplasmic core" evidence="10">
    <location>
        <begin position="30"/>
        <end position="247"/>
    </location>
</feature>
<evidence type="ECO:0000256" key="7">
    <source>
        <dbReference type="ARBA" id="ARBA00023136"/>
    </source>
</evidence>
<dbReference type="GO" id="GO:0098797">
    <property type="term" value="C:plasma membrane protein complex"/>
    <property type="evidence" value="ECO:0007669"/>
    <property type="project" value="TreeGrafter"/>
</dbReference>
<feature type="domain" description="ABC3 transporter permease C-terminal" evidence="9">
    <location>
        <begin position="278"/>
        <end position="411"/>
    </location>
</feature>
<accession>A0A2W5FCT9</accession>
<dbReference type="GO" id="GO:0044874">
    <property type="term" value="P:lipoprotein localization to outer membrane"/>
    <property type="evidence" value="ECO:0007669"/>
    <property type="project" value="TreeGrafter"/>
</dbReference>
<dbReference type="EMBL" id="QFOD01000030">
    <property type="protein sequence ID" value="PZP27449.1"/>
    <property type="molecule type" value="Genomic_DNA"/>
</dbReference>
<reference evidence="11 12" key="1">
    <citation type="submission" date="2017-08" db="EMBL/GenBank/DDBJ databases">
        <title>Infants hospitalized years apart are colonized by the same room-sourced microbial strains.</title>
        <authorList>
            <person name="Brooks B."/>
            <person name="Olm M.R."/>
            <person name="Firek B.A."/>
            <person name="Baker R."/>
            <person name="Thomas B.C."/>
            <person name="Morowitz M.J."/>
            <person name="Banfield J.F."/>
        </authorList>
    </citation>
    <scope>NUCLEOTIDE SEQUENCE [LARGE SCALE GENOMIC DNA]</scope>
    <source>
        <strain evidence="11">S2_012_000_R2_81</strain>
    </source>
</reference>